<accession>W9J044</accession>
<dbReference type="HOGENOM" id="CLU_3384758_0_0_1"/>
<proteinExistence type="predicted"/>
<gene>
    <name evidence="1" type="ORF">FOYG_00248</name>
</gene>
<sequence>MFIFEAPRCCNELARDEDDMSGQGWAPFDHWYI</sequence>
<dbReference type="EMBL" id="JH717839">
    <property type="protein sequence ID" value="EWZ00368.1"/>
    <property type="molecule type" value="Genomic_DNA"/>
</dbReference>
<name>W9J044_FUSOX</name>
<reference evidence="1 2" key="1">
    <citation type="submission" date="2011-06" db="EMBL/GenBank/DDBJ databases">
        <title>The Genome Sequence of Fusarium oxysporum FOSC 3-a.</title>
        <authorList>
            <consortium name="The Broad Institute Genome Sequencing Platform"/>
            <person name="Ma L.-J."/>
            <person name="Gale L.R."/>
            <person name="Schwartz D.C."/>
            <person name="Zhou S."/>
            <person name="Corby-Kistler H."/>
            <person name="Young S.K."/>
            <person name="Zeng Q."/>
            <person name="Gargeya S."/>
            <person name="Fitzgerald M."/>
            <person name="Haas B."/>
            <person name="Abouelleil A."/>
            <person name="Alvarado L."/>
            <person name="Arachchi H.M."/>
            <person name="Berlin A."/>
            <person name="Brown A."/>
            <person name="Chapman S.B."/>
            <person name="Chen Z."/>
            <person name="Dunbar C."/>
            <person name="Freedman E."/>
            <person name="Gearin G."/>
            <person name="Gellesch M."/>
            <person name="Goldberg J."/>
            <person name="Griggs A."/>
            <person name="Gujja S."/>
            <person name="Heiman D."/>
            <person name="Howarth C."/>
            <person name="Larson L."/>
            <person name="Lui A."/>
            <person name="MacDonald P.J.P."/>
            <person name="Mehta T."/>
            <person name="Montmayeur A."/>
            <person name="Murphy C."/>
            <person name="Neiman D."/>
            <person name="Pearson M."/>
            <person name="Priest M."/>
            <person name="Roberts A."/>
            <person name="Saif S."/>
            <person name="Shea T."/>
            <person name="Shenoy N."/>
            <person name="Sisk P."/>
            <person name="Stolte C."/>
            <person name="Sykes S."/>
            <person name="Wortman J."/>
            <person name="Nusbaum C."/>
            <person name="Birren B."/>
        </authorList>
    </citation>
    <scope>NUCLEOTIDE SEQUENCE [LARGE SCALE GENOMIC DNA]</scope>
    <source>
        <strain evidence="2">FOSC 3-a</strain>
    </source>
</reference>
<dbReference type="AlphaFoldDB" id="W9J044"/>
<evidence type="ECO:0000313" key="1">
    <source>
        <dbReference type="EMBL" id="EWZ00368.1"/>
    </source>
</evidence>
<protein>
    <submittedName>
        <fullName evidence="1">Uncharacterized protein</fullName>
    </submittedName>
</protein>
<dbReference type="Proteomes" id="UP000030753">
    <property type="component" value="Unassembled WGS sequence"/>
</dbReference>
<evidence type="ECO:0000313" key="2">
    <source>
        <dbReference type="Proteomes" id="UP000030753"/>
    </source>
</evidence>
<organism evidence="1 2">
    <name type="scientific">Fusarium oxysporum NRRL 32931</name>
    <dbReference type="NCBI Taxonomy" id="660029"/>
    <lineage>
        <taxon>Eukaryota</taxon>
        <taxon>Fungi</taxon>
        <taxon>Dikarya</taxon>
        <taxon>Ascomycota</taxon>
        <taxon>Pezizomycotina</taxon>
        <taxon>Sordariomycetes</taxon>
        <taxon>Hypocreomycetidae</taxon>
        <taxon>Hypocreales</taxon>
        <taxon>Nectriaceae</taxon>
        <taxon>Fusarium</taxon>
        <taxon>Fusarium oxysporum species complex</taxon>
    </lineage>
</organism>